<protein>
    <submittedName>
        <fullName evidence="1">Uncharacterized protein</fullName>
    </submittedName>
</protein>
<keyword evidence="2" id="KW-1185">Reference proteome</keyword>
<proteinExistence type="predicted"/>
<sequence>MKIRASQRFAVDRDTKDLCFSEHHTRKGHLRSQAIMRMLIGYVMPGELPYRTINVLSGLDLDQVCALRQALRLCWHMHSTGTDEFDDMALSLLFKSNDGLHTAFDLWFDRRQLDVLIGCWSCRFDEGEGAVRLPWPVFGRRRDDYRAWFPFTVEWECLDQFERCALSQLLGGGRLRGWELQHIAIEVGKQTAAHAWRKPHEVPDDGNVTDEY</sequence>
<dbReference type="Proteomes" id="UP000664859">
    <property type="component" value="Unassembled WGS sequence"/>
</dbReference>
<comment type="caution">
    <text evidence="1">The sequence shown here is derived from an EMBL/GenBank/DDBJ whole genome shotgun (WGS) entry which is preliminary data.</text>
</comment>
<accession>A0A836CLV2</accession>
<reference evidence="1" key="1">
    <citation type="submission" date="2021-02" db="EMBL/GenBank/DDBJ databases">
        <title>First Annotated Genome of the Yellow-green Alga Tribonema minus.</title>
        <authorList>
            <person name="Mahan K.M."/>
        </authorList>
    </citation>
    <scope>NUCLEOTIDE SEQUENCE</scope>
    <source>
        <strain evidence="1">UTEX B ZZ1240</strain>
    </source>
</reference>
<evidence type="ECO:0000313" key="2">
    <source>
        <dbReference type="Proteomes" id="UP000664859"/>
    </source>
</evidence>
<dbReference type="AlphaFoldDB" id="A0A836CLV2"/>
<gene>
    <name evidence="1" type="ORF">JKP88DRAFT_251664</name>
</gene>
<dbReference type="EMBL" id="JAFCMP010000021">
    <property type="protein sequence ID" value="KAG5191335.1"/>
    <property type="molecule type" value="Genomic_DNA"/>
</dbReference>
<name>A0A836CLV2_9STRA</name>
<organism evidence="1 2">
    <name type="scientific">Tribonema minus</name>
    <dbReference type="NCBI Taxonomy" id="303371"/>
    <lineage>
        <taxon>Eukaryota</taxon>
        <taxon>Sar</taxon>
        <taxon>Stramenopiles</taxon>
        <taxon>Ochrophyta</taxon>
        <taxon>PX clade</taxon>
        <taxon>Xanthophyceae</taxon>
        <taxon>Tribonematales</taxon>
        <taxon>Tribonemataceae</taxon>
        <taxon>Tribonema</taxon>
    </lineage>
</organism>
<evidence type="ECO:0000313" key="1">
    <source>
        <dbReference type="EMBL" id="KAG5191335.1"/>
    </source>
</evidence>